<dbReference type="InParanoid" id="A0A061F7Y4"/>
<dbReference type="AlphaFoldDB" id="A0A061F7Y4"/>
<protein>
    <recommendedName>
        <fullName evidence="4">Reverse transcriptase Ty1/copia-type domain-containing protein</fullName>
    </recommendedName>
</protein>
<evidence type="ECO:0000256" key="2">
    <source>
        <dbReference type="ARBA" id="ARBA00022801"/>
    </source>
</evidence>
<organism evidence="5 6">
    <name type="scientific">Theobroma cacao</name>
    <name type="common">Cacao</name>
    <name type="synonym">Cocoa</name>
    <dbReference type="NCBI Taxonomy" id="3641"/>
    <lineage>
        <taxon>Eukaryota</taxon>
        <taxon>Viridiplantae</taxon>
        <taxon>Streptophyta</taxon>
        <taxon>Embryophyta</taxon>
        <taxon>Tracheophyta</taxon>
        <taxon>Spermatophyta</taxon>
        <taxon>Magnoliopsida</taxon>
        <taxon>eudicotyledons</taxon>
        <taxon>Gunneridae</taxon>
        <taxon>Pentapetalae</taxon>
        <taxon>rosids</taxon>
        <taxon>malvids</taxon>
        <taxon>Malvales</taxon>
        <taxon>Malvaceae</taxon>
        <taxon>Byttnerioideae</taxon>
        <taxon>Theobroma</taxon>
    </lineage>
</organism>
<feature type="domain" description="Reverse transcriptase Ty1/copia-type" evidence="4">
    <location>
        <begin position="357"/>
        <end position="493"/>
    </location>
</feature>
<keyword evidence="1" id="KW-0479">Metal-binding</keyword>
<accession>A0A061F7Y4</accession>
<dbReference type="PANTHER" id="PTHR42648:SF18">
    <property type="entry name" value="RETROTRANSPOSON, UNCLASSIFIED-LIKE PROTEIN"/>
    <property type="match status" value="1"/>
</dbReference>
<dbReference type="Pfam" id="PF07727">
    <property type="entry name" value="RVT_2"/>
    <property type="match status" value="1"/>
</dbReference>
<dbReference type="Pfam" id="PF14223">
    <property type="entry name" value="Retrotran_gag_2"/>
    <property type="match status" value="1"/>
</dbReference>
<dbReference type="EMBL" id="CM001885">
    <property type="protein sequence ID" value="EOY13470.1"/>
    <property type="molecule type" value="Genomic_DNA"/>
</dbReference>
<dbReference type="eggNOG" id="KOG0017">
    <property type="taxonomic scope" value="Eukaryota"/>
</dbReference>
<dbReference type="InterPro" id="IPR013103">
    <property type="entry name" value="RVT_2"/>
</dbReference>
<evidence type="ECO:0000259" key="4">
    <source>
        <dbReference type="Pfam" id="PF07727"/>
    </source>
</evidence>
<evidence type="ECO:0000313" key="5">
    <source>
        <dbReference type="EMBL" id="EOY13470.1"/>
    </source>
</evidence>
<gene>
    <name evidence="5" type="ORF">TCM_032055</name>
</gene>
<keyword evidence="2" id="KW-0378">Hydrolase</keyword>
<keyword evidence="6" id="KW-1185">Reference proteome</keyword>
<dbReference type="STRING" id="3641.A0A061F7Y4"/>
<dbReference type="Gramene" id="EOY13470">
    <property type="protein sequence ID" value="EOY13470"/>
    <property type="gene ID" value="TCM_032055"/>
</dbReference>
<dbReference type="InterPro" id="IPR039537">
    <property type="entry name" value="Retrotran_Ty1/copia-like"/>
</dbReference>
<reference evidence="5 6" key="1">
    <citation type="journal article" date="2013" name="Genome Biol.">
        <title>The genome sequence of the most widely cultivated cacao type and its use to identify candidate genes regulating pod color.</title>
        <authorList>
            <person name="Motamayor J.C."/>
            <person name="Mockaitis K."/>
            <person name="Schmutz J."/>
            <person name="Haiminen N."/>
            <person name="Iii D.L."/>
            <person name="Cornejo O."/>
            <person name="Findley S.D."/>
            <person name="Zheng P."/>
            <person name="Utro F."/>
            <person name="Royaert S."/>
            <person name="Saski C."/>
            <person name="Jenkins J."/>
            <person name="Podicheti R."/>
            <person name="Zhao M."/>
            <person name="Scheffler B.E."/>
            <person name="Stack J.C."/>
            <person name="Feltus F.A."/>
            <person name="Mustiga G.M."/>
            <person name="Amores F."/>
            <person name="Phillips W."/>
            <person name="Marelli J.P."/>
            <person name="May G.D."/>
            <person name="Shapiro H."/>
            <person name="Ma J."/>
            <person name="Bustamante C.D."/>
            <person name="Schnell R.J."/>
            <person name="Main D."/>
            <person name="Gilbert D."/>
            <person name="Parida L."/>
            <person name="Kuhn D.N."/>
        </authorList>
    </citation>
    <scope>NUCLEOTIDE SEQUENCE [LARGE SCALE GENOMIC DNA]</scope>
    <source>
        <strain evidence="6">cv. Matina 1-6</strain>
    </source>
</reference>
<dbReference type="GO" id="GO:0046872">
    <property type="term" value="F:metal ion binding"/>
    <property type="evidence" value="ECO:0007669"/>
    <property type="project" value="UniProtKB-KW"/>
</dbReference>
<feature type="compositionally biased region" description="Basic and acidic residues" evidence="3">
    <location>
        <begin position="116"/>
        <end position="125"/>
    </location>
</feature>
<evidence type="ECO:0000313" key="6">
    <source>
        <dbReference type="Proteomes" id="UP000026915"/>
    </source>
</evidence>
<dbReference type="HOGENOM" id="CLU_552543_0_0_1"/>
<proteinExistence type="predicted"/>
<feature type="region of interest" description="Disordered" evidence="3">
    <location>
        <begin position="109"/>
        <end position="132"/>
    </location>
</feature>
<dbReference type="OMA" id="DNETEYR"/>
<dbReference type="GO" id="GO:0016787">
    <property type="term" value="F:hydrolase activity"/>
    <property type="evidence" value="ECO:0007669"/>
    <property type="project" value="UniProtKB-KW"/>
</dbReference>
<name>A0A061F7Y4_THECC</name>
<dbReference type="PANTHER" id="PTHR42648">
    <property type="entry name" value="TRANSPOSASE, PUTATIVE-RELATED"/>
    <property type="match status" value="1"/>
</dbReference>
<dbReference type="Proteomes" id="UP000026915">
    <property type="component" value="Chromosome 7"/>
</dbReference>
<evidence type="ECO:0000256" key="1">
    <source>
        <dbReference type="ARBA" id="ARBA00022723"/>
    </source>
</evidence>
<evidence type="ECO:0000256" key="3">
    <source>
        <dbReference type="SAM" id="MobiDB-lite"/>
    </source>
</evidence>
<sequence>MPCETAKEAWDKVKEEFQGLDKTRKMQVLNLMRQFQVLKIKEDEIMKDYVDKLTKIVNQVRLLELSYLTTMTFQELVNALQASEARTQIKLKESTLTTLQARFKEKNVLHNSSRKSLSEKKDNKKAFTSKQRQNGLRTKIEIRNGDYLDAIGKGTVVITTPIGTRYVTDIYLNKACTIIELSDSVLMIVKMRNKCFPLDMQHLSLSIVEKLGKQTRFPFPTSSSKRASEKLELVHSNVCGLMSIESLNASKYFLMFTDNYSWSTWIHFLKHKSDVFSIFKKFKASDELESRSLLEVIYELDCDPDDIEFVVKGSRSLENIHDRCNMAILNPTHYYEAKDQAHWQAAMQEELKMINKNKTWFLVERIDSMNPIGTKWIFRTKYNANGSVKKHKPRLVVKGYAQMPSIDYTETFALVARFETINQVAQFNCKKPWLRCPSSIKIAFSNKDLTEDIEIPEGLKVKDKVNLVYKLHKALYGLKQAPRAWYSKIETYLT</sequence>